<dbReference type="InterPro" id="IPR039715">
    <property type="entry name" value="ZCCHC10"/>
</dbReference>
<dbReference type="EMBL" id="JAWQEG010000471">
    <property type="protein sequence ID" value="KAK3889617.1"/>
    <property type="molecule type" value="Genomic_DNA"/>
</dbReference>
<feature type="compositionally biased region" description="Low complexity" evidence="1">
    <location>
        <begin position="230"/>
        <end position="247"/>
    </location>
</feature>
<evidence type="ECO:0000313" key="4">
    <source>
        <dbReference type="Proteomes" id="UP001286313"/>
    </source>
</evidence>
<dbReference type="SUPFAM" id="SSF50729">
    <property type="entry name" value="PH domain-like"/>
    <property type="match status" value="1"/>
</dbReference>
<feature type="compositionally biased region" description="Low complexity" evidence="1">
    <location>
        <begin position="656"/>
        <end position="676"/>
    </location>
</feature>
<feature type="compositionally biased region" description="Low complexity" evidence="1">
    <location>
        <begin position="1"/>
        <end position="12"/>
    </location>
</feature>
<feature type="compositionally biased region" description="Low complexity" evidence="1">
    <location>
        <begin position="146"/>
        <end position="155"/>
    </location>
</feature>
<feature type="compositionally biased region" description="Low complexity" evidence="1">
    <location>
        <begin position="325"/>
        <end position="340"/>
    </location>
</feature>
<organism evidence="3 4">
    <name type="scientific">Petrolisthes cinctipes</name>
    <name type="common">Flat porcelain crab</name>
    <dbReference type="NCBI Taxonomy" id="88211"/>
    <lineage>
        <taxon>Eukaryota</taxon>
        <taxon>Metazoa</taxon>
        <taxon>Ecdysozoa</taxon>
        <taxon>Arthropoda</taxon>
        <taxon>Crustacea</taxon>
        <taxon>Multicrustacea</taxon>
        <taxon>Malacostraca</taxon>
        <taxon>Eumalacostraca</taxon>
        <taxon>Eucarida</taxon>
        <taxon>Decapoda</taxon>
        <taxon>Pleocyemata</taxon>
        <taxon>Anomura</taxon>
        <taxon>Galatheoidea</taxon>
        <taxon>Porcellanidae</taxon>
        <taxon>Petrolisthes</taxon>
    </lineage>
</organism>
<proteinExistence type="predicted"/>
<dbReference type="AlphaFoldDB" id="A0AAE1GBM4"/>
<sequence>MGTTTNPTMDTTSQYKESEVSSEGGRRNAEPRDTKTTTTRPSTTTTSSSSSPIKTGSNQFQGDGNVSSSDSGINSISSSSSSSSSSTTRSPNNTTTTTTTTTLGATGMGNPFARAAPQTTWAESAEQRPILAPPRLGSPLDQGVKSSSSSSSSSSLGGGVLRPSALGTGVRLSGGTMKAPSSFFPPPALTITGSSPPQQQPIKTEFKLKPSVLSSSPNPFVKSTSEPQDTTTTTSSTAATTTTTTTTEDGGSSDKPDQSSSTTTPDKQQQQQHQQHPSSAPPHHNNNNNNNNKDDGGTTNKSEEHNNQPTTTTTTGGAVNSKAGNNSNNSSNSNSNNSSNLFLPLGNDSDSASSPTLAKNSFIFGHNLHSKINATGGSVGGVGIVTTAAVGTGGGGGGGGGTGGGGGGGGTGGGGGGGGGGWGVSSTSADSSHQTTTNGEKLTGNLFSDAASEVSRWSDGTTTTAATTNGQPHTGNLFSEAASGITQPQEEWRVGQSLEESSREITEKEKSQKRKFDEVEVITGEENESNVLQMNCKLYAMGEWLVARTGVEVSFASMIGTPGQEIRSRLVIRTQGTLTVMLNTKVWAEMSVERASSKSVRFTALDADGQPKIFLAMVVLNLLCYGGCCRGSPKDVDLLYNSLEYRVAASRNQSQDDNTTTTSSSAASTSTSSTSDNTKKPKTDDDTTMTAPLPS</sequence>
<dbReference type="PROSITE" id="PS50196">
    <property type="entry name" value="RANBD1"/>
    <property type="match status" value="1"/>
</dbReference>
<feature type="compositionally biased region" description="Polar residues" evidence="1">
    <location>
        <begin position="430"/>
        <end position="440"/>
    </location>
</feature>
<feature type="compositionally biased region" description="Low complexity" evidence="1">
    <location>
        <begin position="67"/>
        <end position="102"/>
    </location>
</feature>
<dbReference type="Proteomes" id="UP001286313">
    <property type="component" value="Unassembled WGS sequence"/>
</dbReference>
<feature type="compositionally biased region" description="Low complexity" evidence="1">
    <location>
        <begin position="36"/>
        <end position="57"/>
    </location>
</feature>
<feature type="region of interest" description="Disordered" evidence="1">
    <location>
        <begin position="651"/>
        <end position="695"/>
    </location>
</feature>
<feature type="compositionally biased region" description="Basic and acidic residues" evidence="1">
    <location>
        <begin position="16"/>
        <end position="35"/>
    </location>
</feature>
<feature type="compositionally biased region" description="Low complexity" evidence="1">
    <location>
        <begin position="258"/>
        <end position="291"/>
    </location>
</feature>
<dbReference type="Gene3D" id="2.30.29.30">
    <property type="entry name" value="Pleckstrin-homology domain (PH domain)/Phosphotyrosine-binding domain (PTB)"/>
    <property type="match status" value="1"/>
</dbReference>
<evidence type="ECO:0000259" key="2">
    <source>
        <dbReference type="PROSITE" id="PS50196"/>
    </source>
</evidence>
<dbReference type="InterPro" id="IPR011993">
    <property type="entry name" value="PH-like_dom_sf"/>
</dbReference>
<dbReference type="PANTHER" id="PTHR13491">
    <property type="entry name" value="ZCCHC10 PROTEIN"/>
    <property type="match status" value="1"/>
</dbReference>
<accession>A0AAE1GBM4</accession>
<feature type="compositionally biased region" description="Polar residues" evidence="1">
    <location>
        <begin position="212"/>
        <end position="229"/>
    </location>
</feature>
<dbReference type="PANTHER" id="PTHR13491:SF0">
    <property type="entry name" value="ZINC FINGER CCHC DOMAIN-CONTAINING PROTEIN 10"/>
    <property type="match status" value="1"/>
</dbReference>
<name>A0AAE1GBM4_PETCI</name>
<keyword evidence="4" id="KW-1185">Reference proteome</keyword>
<feature type="compositionally biased region" description="Gly residues" evidence="1">
    <location>
        <begin position="402"/>
        <end position="423"/>
    </location>
</feature>
<dbReference type="InterPro" id="IPR000156">
    <property type="entry name" value="Ran_bind_dom"/>
</dbReference>
<evidence type="ECO:0000256" key="1">
    <source>
        <dbReference type="SAM" id="MobiDB-lite"/>
    </source>
</evidence>
<dbReference type="CDD" id="cd13180">
    <property type="entry name" value="RanBD_RanBP3"/>
    <property type="match status" value="1"/>
</dbReference>
<protein>
    <recommendedName>
        <fullName evidence="2">RanBD1 domain-containing protein</fullName>
    </recommendedName>
</protein>
<gene>
    <name evidence="3" type="ORF">Pcinc_006385</name>
</gene>
<feature type="compositionally biased region" description="Basic and acidic residues" evidence="1">
    <location>
        <begin position="292"/>
        <end position="306"/>
    </location>
</feature>
<dbReference type="SMART" id="SM00160">
    <property type="entry name" value="RanBD"/>
    <property type="match status" value="1"/>
</dbReference>
<feature type="region of interest" description="Disordered" evidence="1">
    <location>
        <begin position="402"/>
        <end position="478"/>
    </location>
</feature>
<feature type="domain" description="RanBD1" evidence="2">
    <location>
        <begin position="517"/>
        <end position="593"/>
    </location>
</feature>
<comment type="caution">
    <text evidence="3">The sequence shown here is derived from an EMBL/GenBank/DDBJ whole genome shotgun (WGS) entry which is preliminary data.</text>
</comment>
<evidence type="ECO:0000313" key="3">
    <source>
        <dbReference type="EMBL" id="KAK3889617.1"/>
    </source>
</evidence>
<feature type="compositionally biased region" description="Polar residues" evidence="1">
    <location>
        <begin position="191"/>
        <end position="202"/>
    </location>
</feature>
<feature type="region of interest" description="Disordered" evidence="1">
    <location>
        <begin position="1"/>
        <end position="354"/>
    </location>
</feature>
<reference evidence="3" key="1">
    <citation type="submission" date="2023-10" db="EMBL/GenBank/DDBJ databases">
        <title>Genome assemblies of two species of porcelain crab, Petrolisthes cinctipes and Petrolisthes manimaculis (Anomura: Porcellanidae).</title>
        <authorList>
            <person name="Angst P."/>
        </authorList>
    </citation>
    <scope>NUCLEOTIDE SEQUENCE</scope>
    <source>
        <strain evidence="3">PB745_01</strain>
        <tissue evidence="3">Gill</tissue>
    </source>
</reference>